<name>A0ABY6HNA1_9ARCH</name>
<dbReference type="PANTHER" id="PTHR10792:SF1">
    <property type="entry name" value="RIBOSOMAL PROTEIN L24"/>
    <property type="match status" value="1"/>
</dbReference>
<keyword evidence="3" id="KW-0699">rRNA-binding</keyword>
<dbReference type="InterPro" id="IPR011017">
    <property type="entry name" value="TRASH_dom"/>
</dbReference>
<dbReference type="NCBIfam" id="NF034186">
    <property type="entry name" value="PRK14891.1-1"/>
    <property type="match status" value="1"/>
</dbReference>
<dbReference type="EMBL" id="CP104013">
    <property type="protein sequence ID" value="UYP44993.1"/>
    <property type="molecule type" value="Genomic_DNA"/>
</dbReference>
<dbReference type="CDD" id="cd00472">
    <property type="entry name" value="Ribosomal_L24e_L24"/>
    <property type="match status" value="1"/>
</dbReference>
<dbReference type="PANTHER" id="PTHR10792">
    <property type="entry name" value="60S RIBOSOMAL PROTEIN L24"/>
    <property type="match status" value="1"/>
</dbReference>
<feature type="domain" description="TRASH" evidence="10">
    <location>
        <begin position="7"/>
        <end position="44"/>
    </location>
</feature>
<evidence type="ECO:0000256" key="8">
    <source>
        <dbReference type="ARBA" id="ARBA00023274"/>
    </source>
</evidence>
<evidence type="ECO:0000256" key="5">
    <source>
        <dbReference type="ARBA" id="ARBA00022833"/>
    </source>
</evidence>
<organism evidence="11 12">
    <name type="scientific">Candidatus Lokiarchaeum ossiferum</name>
    <dbReference type="NCBI Taxonomy" id="2951803"/>
    <lineage>
        <taxon>Archaea</taxon>
        <taxon>Promethearchaeati</taxon>
        <taxon>Promethearchaeota</taxon>
        <taxon>Promethearchaeia</taxon>
        <taxon>Promethearchaeales</taxon>
        <taxon>Promethearchaeaceae</taxon>
        <taxon>Candidatus Lokiarchaeum</taxon>
    </lineage>
</organism>
<reference evidence="11" key="1">
    <citation type="submission" date="2022-09" db="EMBL/GenBank/DDBJ databases">
        <title>Actin cytoskeleton and complex cell architecture in an #Asgard archaeon.</title>
        <authorList>
            <person name="Ponce Toledo R.I."/>
            <person name="Schleper C."/>
            <person name="Rodrigues Oliveira T."/>
            <person name="Wollweber F."/>
            <person name="Xu J."/>
            <person name="Rittmann S."/>
            <person name="Klingl A."/>
            <person name="Pilhofer M."/>
        </authorList>
    </citation>
    <scope>NUCLEOTIDE SEQUENCE</scope>
    <source>
        <strain evidence="11">B-35</strain>
    </source>
</reference>
<keyword evidence="12" id="KW-1185">Reference proteome</keyword>
<protein>
    <recommendedName>
        <fullName evidence="9">50S ribosomal protein L24e</fullName>
    </recommendedName>
</protein>
<evidence type="ECO:0000256" key="2">
    <source>
        <dbReference type="ARBA" id="ARBA00022723"/>
    </source>
</evidence>
<dbReference type="InterPro" id="IPR000988">
    <property type="entry name" value="Ribosomal_eL24-rel_N"/>
</dbReference>
<evidence type="ECO:0000256" key="7">
    <source>
        <dbReference type="ARBA" id="ARBA00022980"/>
    </source>
</evidence>
<evidence type="ECO:0000256" key="1">
    <source>
        <dbReference type="ARBA" id="ARBA00005647"/>
    </source>
</evidence>
<dbReference type="InterPro" id="IPR055345">
    <property type="entry name" value="Ribosomal_eL24-rel_arc"/>
</dbReference>
<comment type="similarity">
    <text evidence="1">Belongs to the eukaryotic ribosomal protein eL24 family.</text>
</comment>
<sequence length="60" mass="6965">MVKVLKCSYCGEEIPPGTGTTFVKNDGSIFQFCTPKCRKMKLKFKKPARKVRWTKYFGQK</sequence>
<evidence type="ECO:0000256" key="3">
    <source>
        <dbReference type="ARBA" id="ARBA00022730"/>
    </source>
</evidence>
<dbReference type="Pfam" id="PF01246">
    <property type="entry name" value="Ribosomal_L24e"/>
    <property type="match status" value="1"/>
</dbReference>
<evidence type="ECO:0000256" key="4">
    <source>
        <dbReference type="ARBA" id="ARBA00022771"/>
    </source>
</evidence>
<dbReference type="SUPFAM" id="SSF57716">
    <property type="entry name" value="Glucocorticoid receptor-like (DNA-binding domain)"/>
    <property type="match status" value="1"/>
</dbReference>
<keyword evidence="2" id="KW-0479">Metal-binding</keyword>
<evidence type="ECO:0000259" key="10">
    <source>
        <dbReference type="SMART" id="SM00746"/>
    </source>
</evidence>
<evidence type="ECO:0000256" key="9">
    <source>
        <dbReference type="ARBA" id="ARBA00035507"/>
    </source>
</evidence>
<dbReference type="SMART" id="SM00746">
    <property type="entry name" value="TRASH"/>
    <property type="match status" value="1"/>
</dbReference>
<dbReference type="GO" id="GO:0005840">
    <property type="term" value="C:ribosome"/>
    <property type="evidence" value="ECO:0007669"/>
    <property type="project" value="UniProtKB-KW"/>
</dbReference>
<keyword evidence="8" id="KW-0687">Ribonucleoprotein</keyword>
<evidence type="ECO:0000256" key="6">
    <source>
        <dbReference type="ARBA" id="ARBA00022884"/>
    </source>
</evidence>
<keyword evidence="4" id="KW-0863">Zinc-finger</keyword>
<evidence type="ECO:0000313" key="11">
    <source>
        <dbReference type="EMBL" id="UYP44993.1"/>
    </source>
</evidence>
<dbReference type="Proteomes" id="UP001208689">
    <property type="component" value="Chromosome"/>
</dbReference>
<proteinExistence type="inferred from homology"/>
<accession>A0ABY6HNA1</accession>
<dbReference type="PROSITE" id="PS01073">
    <property type="entry name" value="RIBOSOMAL_L24E"/>
    <property type="match status" value="1"/>
</dbReference>
<keyword evidence="5" id="KW-0862">Zinc</keyword>
<dbReference type="InterPro" id="IPR023442">
    <property type="entry name" value="Ribosomal_eL24_CS"/>
</dbReference>
<dbReference type="InterPro" id="IPR056366">
    <property type="entry name" value="Ribosomal_eL24"/>
</dbReference>
<dbReference type="InterPro" id="IPR038630">
    <property type="entry name" value="L24e/L24_sf"/>
</dbReference>
<keyword evidence="7 11" id="KW-0689">Ribosomal protein</keyword>
<keyword evidence="6" id="KW-0694">RNA-binding</keyword>
<evidence type="ECO:0000313" key="12">
    <source>
        <dbReference type="Proteomes" id="UP001208689"/>
    </source>
</evidence>
<gene>
    <name evidence="11" type="ORF">NEF87_001278</name>
</gene>
<dbReference type="Gene3D" id="2.30.170.20">
    <property type="entry name" value="Ribosomal protein L24e"/>
    <property type="match status" value="1"/>
</dbReference>